<organism evidence="1 2">
    <name type="scientific">Portunus trituberculatus</name>
    <name type="common">Swimming crab</name>
    <name type="synonym">Neptunus trituberculatus</name>
    <dbReference type="NCBI Taxonomy" id="210409"/>
    <lineage>
        <taxon>Eukaryota</taxon>
        <taxon>Metazoa</taxon>
        <taxon>Ecdysozoa</taxon>
        <taxon>Arthropoda</taxon>
        <taxon>Crustacea</taxon>
        <taxon>Multicrustacea</taxon>
        <taxon>Malacostraca</taxon>
        <taxon>Eumalacostraca</taxon>
        <taxon>Eucarida</taxon>
        <taxon>Decapoda</taxon>
        <taxon>Pleocyemata</taxon>
        <taxon>Brachyura</taxon>
        <taxon>Eubrachyura</taxon>
        <taxon>Portunoidea</taxon>
        <taxon>Portunidae</taxon>
        <taxon>Portuninae</taxon>
        <taxon>Portunus</taxon>
    </lineage>
</organism>
<sequence>MCVCICLIVLYRVQVGLIVSVFMSPFIQFFLKVMHNICCDNFIIQCIPLFHHSMWKTIFQYPSHTASS</sequence>
<evidence type="ECO:0000313" key="2">
    <source>
        <dbReference type="Proteomes" id="UP000324222"/>
    </source>
</evidence>
<name>A0A5B7D3L0_PORTR</name>
<comment type="caution">
    <text evidence="1">The sequence shown here is derived from an EMBL/GenBank/DDBJ whole genome shotgun (WGS) entry which is preliminary data.</text>
</comment>
<evidence type="ECO:0000313" key="1">
    <source>
        <dbReference type="EMBL" id="MPC15905.1"/>
    </source>
</evidence>
<reference evidence="1 2" key="1">
    <citation type="submission" date="2019-05" db="EMBL/GenBank/DDBJ databases">
        <title>Another draft genome of Portunus trituberculatus and its Hox gene families provides insights of decapod evolution.</title>
        <authorList>
            <person name="Jeong J.-H."/>
            <person name="Song I."/>
            <person name="Kim S."/>
            <person name="Choi T."/>
            <person name="Kim D."/>
            <person name="Ryu S."/>
            <person name="Kim W."/>
        </authorList>
    </citation>
    <scope>NUCLEOTIDE SEQUENCE [LARGE SCALE GENOMIC DNA]</scope>
    <source>
        <tissue evidence="1">Muscle</tissue>
    </source>
</reference>
<dbReference type="Proteomes" id="UP000324222">
    <property type="component" value="Unassembled WGS sequence"/>
</dbReference>
<dbReference type="AlphaFoldDB" id="A0A5B7D3L0"/>
<accession>A0A5B7D3L0</accession>
<proteinExistence type="predicted"/>
<keyword evidence="2" id="KW-1185">Reference proteome</keyword>
<protein>
    <submittedName>
        <fullName evidence="1">Uncharacterized protein</fullName>
    </submittedName>
</protein>
<dbReference type="EMBL" id="VSRR010000462">
    <property type="protein sequence ID" value="MPC15905.1"/>
    <property type="molecule type" value="Genomic_DNA"/>
</dbReference>
<gene>
    <name evidence="1" type="ORF">E2C01_008709</name>
</gene>